<keyword evidence="3 9" id="KW-0812">Transmembrane</keyword>
<evidence type="ECO:0000313" key="12">
    <source>
        <dbReference type="Proteomes" id="UP000575898"/>
    </source>
</evidence>
<evidence type="ECO:0000313" key="11">
    <source>
        <dbReference type="EMBL" id="MBB5019785.1"/>
    </source>
</evidence>
<accession>A0A840MQS7</accession>
<dbReference type="GO" id="GO:0005886">
    <property type="term" value="C:plasma membrane"/>
    <property type="evidence" value="ECO:0007669"/>
    <property type="project" value="UniProtKB-SubCell"/>
</dbReference>
<evidence type="ECO:0000256" key="4">
    <source>
        <dbReference type="ARBA" id="ARBA00022989"/>
    </source>
</evidence>
<sequence>MAYDLQEQEQLDSLKSFWKQYGGMIMAVTSAAIIALVASQAWRHYQDSRAQAASTEYTALEQALQKNDQAKAKEFSGRLASEYSKTPYAARAALLEAKQAFDKDDLKTATAKLSWVVENAVEPEIKDVARLRLAAVQLDQKQFDAALKALDAAPVDAFSSQFAEMKGDVLLAQGKKADAAKAYQHALNKLEKTAPGYQLVQMKLDALGDVK</sequence>
<evidence type="ECO:0000256" key="3">
    <source>
        <dbReference type="ARBA" id="ARBA00022692"/>
    </source>
</evidence>
<dbReference type="InterPro" id="IPR026039">
    <property type="entry name" value="YfgM"/>
</dbReference>
<keyword evidence="12" id="KW-1185">Reference proteome</keyword>
<dbReference type="PIRSF" id="PIRSF006170">
    <property type="entry name" value="YfgM"/>
    <property type="match status" value="1"/>
</dbReference>
<proteinExistence type="inferred from homology"/>
<evidence type="ECO:0000256" key="6">
    <source>
        <dbReference type="ARBA" id="ARBA00023186"/>
    </source>
</evidence>
<dbReference type="InterPro" id="IPR011990">
    <property type="entry name" value="TPR-like_helical_dom_sf"/>
</dbReference>
<dbReference type="Proteomes" id="UP000575898">
    <property type="component" value="Unassembled WGS sequence"/>
</dbReference>
<comment type="subcellular location">
    <subcellularLocation>
        <location evidence="1">Cell membrane</location>
        <topology evidence="1">Single-pass type II membrane protein</topology>
    </subcellularLocation>
</comment>
<evidence type="ECO:0000256" key="8">
    <source>
        <dbReference type="ARBA" id="ARBA00024235"/>
    </source>
</evidence>
<protein>
    <recommendedName>
        <fullName evidence="8">Ancillary SecYEG translocon subunit</fullName>
    </recommendedName>
</protein>
<evidence type="ECO:0000256" key="9">
    <source>
        <dbReference type="SAM" id="Phobius"/>
    </source>
</evidence>
<dbReference type="Gene3D" id="1.25.40.10">
    <property type="entry name" value="Tetratricopeptide repeat domain"/>
    <property type="match status" value="1"/>
</dbReference>
<keyword evidence="2" id="KW-1003">Cell membrane</keyword>
<comment type="similarity">
    <text evidence="7">Belongs to the YfgM family.</text>
</comment>
<dbReference type="RefSeq" id="WP_184041182.1">
    <property type="nucleotide sequence ID" value="NZ_JACHHY010000020.1"/>
</dbReference>
<feature type="transmembrane region" description="Helical" evidence="9">
    <location>
        <begin position="20"/>
        <end position="39"/>
    </location>
</feature>
<gene>
    <name evidence="11" type="ORF">HNQ59_003093</name>
</gene>
<dbReference type="GO" id="GO:0044877">
    <property type="term" value="F:protein-containing complex binding"/>
    <property type="evidence" value="ECO:0007669"/>
    <property type="project" value="InterPro"/>
</dbReference>
<keyword evidence="4 9" id="KW-1133">Transmembrane helix</keyword>
<organism evidence="11 12">
    <name type="scientific">Chitinivorax tropicus</name>
    <dbReference type="NCBI Taxonomy" id="714531"/>
    <lineage>
        <taxon>Bacteria</taxon>
        <taxon>Pseudomonadati</taxon>
        <taxon>Pseudomonadota</taxon>
        <taxon>Betaproteobacteria</taxon>
        <taxon>Chitinivorax</taxon>
    </lineage>
</organism>
<dbReference type="SUPFAM" id="SSF48452">
    <property type="entry name" value="TPR-like"/>
    <property type="match status" value="1"/>
</dbReference>
<dbReference type="EMBL" id="JACHHY010000020">
    <property type="protein sequence ID" value="MBB5019785.1"/>
    <property type="molecule type" value="Genomic_DNA"/>
</dbReference>
<dbReference type="PANTHER" id="PTHR38035:SF1">
    <property type="entry name" value="ANCILLARY SECYEG TRANSLOCON SUBUNIT"/>
    <property type="match status" value="1"/>
</dbReference>
<keyword evidence="5 9" id="KW-0472">Membrane</keyword>
<dbReference type="Pfam" id="PF09976">
    <property type="entry name" value="TPR_21"/>
    <property type="match status" value="1"/>
</dbReference>
<dbReference type="AlphaFoldDB" id="A0A840MQS7"/>
<dbReference type="PANTHER" id="PTHR38035">
    <property type="entry name" value="UPF0070 PROTEIN YFGM"/>
    <property type="match status" value="1"/>
</dbReference>
<keyword evidence="6" id="KW-0143">Chaperone</keyword>
<evidence type="ECO:0000256" key="2">
    <source>
        <dbReference type="ARBA" id="ARBA00022475"/>
    </source>
</evidence>
<comment type="caution">
    <text evidence="11">The sequence shown here is derived from an EMBL/GenBank/DDBJ whole genome shotgun (WGS) entry which is preliminary data.</text>
</comment>
<name>A0A840MQS7_9PROT</name>
<evidence type="ECO:0000256" key="1">
    <source>
        <dbReference type="ARBA" id="ARBA00004401"/>
    </source>
</evidence>
<evidence type="ECO:0000259" key="10">
    <source>
        <dbReference type="Pfam" id="PF09976"/>
    </source>
</evidence>
<feature type="domain" description="Ancillary SecYEG translocon subunit/Cell division coordinator CpoB TPR" evidence="10">
    <location>
        <begin position="15"/>
        <end position="208"/>
    </location>
</feature>
<evidence type="ECO:0000256" key="7">
    <source>
        <dbReference type="ARBA" id="ARBA00024197"/>
    </source>
</evidence>
<reference evidence="11 12" key="1">
    <citation type="submission" date="2020-08" db="EMBL/GenBank/DDBJ databases">
        <title>Genomic Encyclopedia of Type Strains, Phase IV (KMG-IV): sequencing the most valuable type-strain genomes for metagenomic binning, comparative biology and taxonomic classification.</title>
        <authorList>
            <person name="Goeker M."/>
        </authorList>
    </citation>
    <scope>NUCLEOTIDE SEQUENCE [LARGE SCALE GENOMIC DNA]</scope>
    <source>
        <strain evidence="11 12">DSM 27165</strain>
    </source>
</reference>
<dbReference type="InterPro" id="IPR018704">
    <property type="entry name" value="SecYEG/CpoB_TPR"/>
</dbReference>
<evidence type="ECO:0000256" key="5">
    <source>
        <dbReference type="ARBA" id="ARBA00023136"/>
    </source>
</evidence>